<dbReference type="eggNOG" id="COG1267">
    <property type="taxonomic scope" value="Bacteria"/>
</dbReference>
<dbReference type="AlphaFoldDB" id="C5R884"/>
<dbReference type="GO" id="GO:0008962">
    <property type="term" value="F:phosphatidylglycerophosphatase activity"/>
    <property type="evidence" value="ECO:0007669"/>
    <property type="project" value="InterPro"/>
</dbReference>
<dbReference type="STRING" id="585506.HMPREF0877_0179"/>
<dbReference type="RefSeq" id="WP_002829109.1">
    <property type="nucleotide sequence ID" value="NZ_GG697136.1"/>
</dbReference>
<protein>
    <submittedName>
        <fullName evidence="2">Putative phosphatidylglycerophosphatase A</fullName>
    </submittedName>
</protein>
<evidence type="ECO:0000259" key="1">
    <source>
        <dbReference type="Pfam" id="PF04608"/>
    </source>
</evidence>
<dbReference type="Proteomes" id="UP000004528">
    <property type="component" value="Unassembled WGS sequence"/>
</dbReference>
<dbReference type="PIRSF" id="PIRSF019587">
    <property type="entry name" value="PGPase"/>
    <property type="match status" value="1"/>
</dbReference>
<sequence length="160" mass="17678">MELYKVEKMLESRGITSESLANIVYENQITHNPELVQTDAYMAVGEVMANPIVQDYIFTMLLLDELVENNHVDSKYQSLASKIANDDPMFGVDEHLAFGIASLYGTIATTNYGYEDRMKRGIIGELDQDKEHINTFADDLAGAIIAAAASVLANEQLKVG</sequence>
<name>C5R884_WEIPA</name>
<dbReference type="InterPro" id="IPR007686">
    <property type="entry name" value="YutG/PgpA"/>
</dbReference>
<dbReference type="Gene3D" id="1.10.3760.10">
    <property type="entry name" value="PgpA-like"/>
    <property type="match status" value="1"/>
</dbReference>
<evidence type="ECO:0000313" key="2">
    <source>
        <dbReference type="EMBL" id="EER75668.1"/>
    </source>
</evidence>
<dbReference type="OrthoDB" id="9793244at2"/>
<dbReference type="InterPro" id="IPR036681">
    <property type="entry name" value="PgpA-like_sf"/>
</dbReference>
<dbReference type="InterPro" id="IPR026038">
    <property type="entry name" value="Put_PGPase"/>
</dbReference>
<proteinExistence type="predicted"/>
<reference evidence="2 3" key="1">
    <citation type="submission" date="2009-04" db="EMBL/GenBank/DDBJ databases">
        <authorList>
            <person name="Qin X."/>
            <person name="Bachman B."/>
            <person name="Battles P."/>
            <person name="Bell A."/>
            <person name="Bess C."/>
            <person name="Bickham C."/>
            <person name="Chaboub L."/>
            <person name="Chen D."/>
            <person name="Coyle M."/>
            <person name="Deiros D.R."/>
            <person name="Dinh H."/>
            <person name="Forbes L."/>
            <person name="Fowler G."/>
            <person name="Francisco L."/>
            <person name="Fu Q."/>
            <person name="Gubbala S."/>
            <person name="Hale W."/>
            <person name="Han Y."/>
            <person name="Hemphill L."/>
            <person name="Highlander S.K."/>
            <person name="Hirani K."/>
            <person name="Hogues M."/>
            <person name="Jackson L."/>
            <person name="Jakkamsetti A."/>
            <person name="Javaid M."/>
            <person name="Jiang H."/>
            <person name="Korchina V."/>
            <person name="Kovar C."/>
            <person name="Lara F."/>
            <person name="Lee S."/>
            <person name="Mata R."/>
            <person name="Mathew T."/>
            <person name="Moen C."/>
            <person name="Morales K."/>
            <person name="Munidasa M."/>
            <person name="Nazareth L."/>
            <person name="Ngo R."/>
            <person name="Nguyen L."/>
            <person name="Okwuonu G."/>
            <person name="Ongeri F."/>
            <person name="Patil S."/>
            <person name="Petrosino J."/>
            <person name="Pham C."/>
            <person name="Pham P."/>
            <person name="Pu L.-L."/>
            <person name="Puazo M."/>
            <person name="Raj R."/>
            <person name="Reid J."/>
            <person name="Rouhana J."/>
            <person name="Saada N."/>
            <person name="Shang Y."/>
            <person name="Simmons D."/>
            <person name="Thornton R."/>
            <person name="Warren J."/>
            <person name="Weissenberger G."/>
            <person name="Zhang J."/>
            <person name="Zhang L."/>
            <person name="Zhou C."/>
            <person name="Zhu D."/>
            <person name="Muzny D."/>
            <person name="Worley K."/>
            <person name="Gibbs R."/>
        </authorList>
    </citation>
    <scope>NUCLEOTIDE SEQUENCE [LARGE SCALE GENOMIC DNA]</scope>
    <source>
        <strain evidence="2 3">ATCC 33313</strain>
    </source>
</reference>
<comment type="caution">
    <text evidence="2">The sequence shown here is derived from an EMBL/GenBank/DDBJ whole genome shotgun (WGS) entry which is preliminary data.</text>
</comment>
<dbReference type="HOGENOM" id="CLU_110655_0_0_9"/>
<gene>
    <name evidence="2" type="ORF">HMPREF0877_0179</name>
</gene>
<accession>C5R884</accession>
<feature type="domain" description="YutG/PgpA" evidence="1">
    <location>
        <begin position="19"/>
        <end position="153"/>
    </location>
</feature>
<evidence type="ECO:0000313" key="3">
    <source>
        <dbReference type="Proteomes" id="UP000004528"/>
    </source>
</evidence>
<dbReference type="EMBL" id="ACKU01000004">
    <property type="protein sequence ID" value="EER75668.1"/>
    <property type="molecule type" value="Genomic_DNA"/>
</dbReference>
<dbReference type="SUPFAM" id="SSF101307">
    <property type="entry name" value="YutG-like"/>
    <property type="match status" value="1"/>
</dbReference>
<keyword evidence="3" id="KW-1185">Reference proteome</keyword>
<organism evidence="2 3">
    <name type="scientific">Weissella paramesenteroides ATCC 33313</name>
    <dbReference type="NCBI Taxonomy" id="585506"/>
    <lineage>
        <taxon>Bacteria</taxon>
        <taxon>Bacillati</taxon>
        <taxon>Bacillota</taxon>
        <taxon>Bacilli</taxon>
        <taxon>Lactobacillales</taxon>
        <taxon>Lactobacillaceae</taxon>
        <taxon>Weissella</taxon>
    </lineage>
</organism>
<dbReference type="Pfam" id="PF04608">
    <property type="entry name" value="PgpA"/>
    <property type="match status" value="1"/>
</dbReference>
<dbReference type="GO" id="GO:0006629">
    <property type="term" value="P:lipid metabolic process"/>
    <property type="evidence" value="ECO:0007669"/>
    <property type="project" value="InterPro"/>
</dbReference>